<gene>
    <name evidence="3" type="ORF">SAMN04487943_10268</name>
</gene>
<dbReference type="SUPFAM" id="SSF51735">
    <property type="entry name" value="NAD(P)-binding Rossmann-fold domains"/>
    <property type="match status" value="1"/>
</dbReference>
<dbReference type="PANTHER" id="PTHR43249">
    <property type="entry name" value="UDP-N-ACETYL-2-AMINO-2-DEOXY-D-GLUCURONATE OXIDASE"/>
    <property type="match status" value="1"/>
</dbReference>
<dbReference type="Gene3D" id="3.30.360.10">
    <property type="entry name" value="Dihydrodipicolinate Reductase, domain 2"/>
    <property type="match status" value="1"/>
</dbReference>
<dbReference type="EMBL" id="FOTR01000002">
    <property type="protein sequence ID" value="SFL52735.1"/>
    <property type="molecule type" value="Genomic_DNA"/>
</dbReference>
<dbReference type="Proteomes" id="UP000198565">
    <property type="component" value="Unassembled WGS sequence"/>
</dbReference>
<dbReference type="InterPro" id="IPR000683">
    <property type="entry name" value="Gfo/Idh/MocA-like_OxRdtase_N"/>
</dbReference>
<dbReference type="InterPro" id="IPR052515">
    <property type="entry name" value="Gfo/Idh/MocA_Oxidoreductase"/>
</dbReference>
<accession>A0A1I4IEK5</accession>
<feature type="domain" description="GFO/IDH/MocA-like oxidoreductase" evidence="2">
    <location>
        <begin position="136"/>
        <end position="269"/>
    </location>
</feature>
<dbReference type="SUPFAM" id="SSF55347">
    <property type="entry name" value="Glyceraldehyde-3-phosphate dehydrogenase-like, C-terminal domain"/>
    <property type="match status" value="1"/>
</dbReference>
<dbReference type="STRING" id="334253.SAMN04487943_10268"/>
<proteinExistence type="predicted"/>
<evidence type="ECO:0000313" key="4">
    <source>
        <dbReference type="Proteomes" id="UP000198565"/>
    </source>
</evidence>
<dbReference type="Pfam" id="PF01408">
    <property type="entry name" value="GFO_IDH_MocA"/>
    <property type="match status" value="1"/>
</dbReference>
<dbReference type="RefSeq" id="WP_091481433.1">
    <property type="nucleotide sequence ID" value="NZ_FOTR01000002.1"/>
</dbReference>
<evidence type="ECO:0000313" key="3">
    <source>
        <dbReference type="EMBL" id="SFL52735.1"/>
    </source>
</evidence>
<dbReference type="Gene3D" id="3.40.50.720">
    <property type="entry name" value="NAD(P)-binding Rossmann-like Domain"/>
    <property type="match status" value="1"/>
</dbReference>
<dbReference type="Pfam" id="PF22725">
    <property type="entry name" value="GFO_IDH_MocA_C3"/>
    <property type="match status" value="1"/>
</dbReference>
<evidence type="ECO:0000259" key="1">
    <source>
        <dbReference type="Pfam" id="PF01408"/>
    </source>
</evidence>
<feature type="domain" description="Gfo/Idh/MocA-like oxidoreductase N-terminal" evidence="1">
    <location>
        <begin position="6"/>
        <end position="127"/>
    </location>
</feature>
<dbReference type="PANTHER" id="PTHR43249:SF1">
    <property type="entry name" value="D-GLUCOSIDE 3-DEHYDROGENASE"/>
    <property type="match status" value="1"/>
</dbReference>
<reference evidence="4" key="1">
    <citation type="submission" date="2016-10" db="EMBL/GenBank/DDBJ databases">
        <authorList>
            <person name="Varghese N."/>
            <person name="Submissions S."/>
        </authorList>
    </citation>
    <scope>NUCLEOTIDE SEQUENCE [LARGE SCALE GENOMIC DNA]</scope>
    <source>
        <strain evidence="4">CGMCC 1.4250</strain>
    </source>
</reference>
<sequence length="393" mass="44497">MVNQISILLVGIGGYGNVYVRNLFQRNDESAFVKGVVDVAPERSNSYQEIKDKNIPIYDSMDQFYQENQADLAIISTPIHLHKEQACLAMENGSHVLCEKPATANPDHLQQMIETRDRTNKKLAIGFNWSFTDSIQSLKQDILAGEFGRPIRMKSLVLWPRNADYFNRTGWAGKKYSPDGEMIFDSVANNATAHFLHHLLYLSGDSIETSAELDQISAELYKANPVETFDTCAIHLHTKNDVEIVYLASHAVADKHEPKYTLEFEDATITYHPEGEQGDIVAKWHDGREKVYEYPENIHAVKLEVMIEAVRNEKQSILCGPEAASAHVHAIHGIHQSVKDIPKFPKHWIAYDEESKLTTVQGLDETLKQCYQQFCLPNDLGVEWSKSGEIVKL</sequence>
<name>A0A1I4IEK5_9BACI</name>
<dbReference type="InterPro" id="IPR036291">
    <property type="entry name" value="NAD(P)-bd_dom_sf"/>
</dbReference>
<dbReference type="OrthoDB" id="9781966at2"/>
<dbReference type="AlphaFoldDB" id="A0A1I4IEK5"/>
<organism evidence="3 4">
    <name type="scientific">Gracilibacillus orientalis</name>
    <dbReference type="NCBI Taxonomy" id="334253"/>
    <lineage>
        <taxon>Bacteria</taxon>
        <taxon>Bacillati</taxon>
        <taxon>Bacillota</taxon>
        <taxon>Bacilli</taxon>
        <taxon>Bacillales</taxon>
        <taxon>Bacillaceae</taxon>
        <taxon>Gracilibacillus</taxon>
    </lineage>
</organism>
<dbReference type="GO" id="GO:0000166">
    <property type="term" value="F:nucleotide binding"/>
    <property type="evidence" value="ECO:0007669"/>
    <property type="project" value="InterPro"/>
</dbReference>
<dbReference type="InterPro" id="IPR055170">
    <property type="entry name" value="GFO_IDH_MocA-like_dom"/>
</dbReference>
<keyword evidence="4" id="KW-1185">Reference proteome</keyword>
<evidence type="ECO:0000259" key="2">
    <source>
        <dbReference type="Pfam" id="PF22725"/>
    </source>
</evidence>
<protein>
    <submittedName>
        <fullName evidence="3">Predicted dehydrogenase</fullName>
    </submittedName>
</protein>